<dbReference type="RefSeq" id="WP_345216814.1">
    <property type="nucleotide sequence ID" value="NZ_BAABGN010000011.1"/>
</dbReference>
<evidence type="ECO:0000256" key="2">
    <source>
        <dbReference type="ARBA" id="ARBA00022692"/>
    </source>
</evidence>
<protein>
    <recommendedName>
        <fullName evidence="8">4-hydroxybenzoate polyprenyltransferase</fullName>
    </recommendedName>
</protein>
<feature type="transmembrane region" description="Helical" evidence="5">
    <location>
        <begin position="199"/>
        <end position="219"/>
    </location>
</feature>
<comment type="subcellular location">
    <subcellularLocation>
        <location evidence="1">Membrane</location>
        <topology evidence="1">Multi-pass membrane protein</topology>
    </subcellularLocation>
</comment>
<name>A0ABP8LEA6_9MICO</name>
<sequence length="268" mass="26752">MPATAGALVRASHPAPAAAVTVLATLVAVVAGHGVAVVVLVTVAVLLGQLTIGWSNDLVDADRDHQVGRRDKPVATGELSEPVLRAALVGASVLCVAASALLGPAAGAVHVVLLVGSGVAYNLFFKRTALSWLPYVVAFGSLPAVAWLALDPPAPPPVWMIAVGSLLGLGAHLVNVLPDLADDAATGVRGLPHRLGARTTTILALLALTVGSAVAVLGPAGSAPVWAWVVLAVVVALAALALARGGRAPFRAALAIAVVDVVVLLVRG</sequence>
<keyword evidence="3 5" id="KW-1133">Transmembrane helix</keyword>
<dbReference type="Gene3D" id="1.10.357.140">
    <property type="entry name" value="UbiA prenyltransferase"/>
    <property type="match status" value="1"/>
</dbReference>
<dbReference type="InterPro" id="IPR044878">
    <property type="entry name" value="UbiA_sf"/>
</dbReference>
<feature type="transmembrane region" description="Helical" evidence="5">
    <location>
        <begin position="225"/>
        <end position="243"/>
    </location>
</feature>
<reference evidence="7" key="1">
    <citation type="journal article" date="2019" name="Int. J. Syst. Evol. Microbiol.">
        <title>The Global Catalogue of Microorganisms (GCM) 10K type strain sequencing project: providing services to taxonomists for standard genome sequencing and annotation.</title>
        <authorList>
            <consortium name="The Broad Institute Genomics Platform"/>
            <consortium name="The Broad Institute Genome Sequencing Center for Infectious Disease"/>
            <person name="Wu L."/>
            <person name="Ma J."/>
        </authorList>
    </citation>
    <scope>NUCLEOTIDE SEQUENCE [LARGE SCALE GENOMIC DNA]</scope>
    <source>
        <strain evidence="7">JCM 17810</strain>
    </source>
</reference>
<keyword evidence="7" id="KW-1185">Reference proteome</keyword>
<dbReference type="Proteomes" id="UP001500622">
    <property type="component" value="Unassembled WGS sequence"/>
</dbReference>
<gene>
    <name evidence="6" type="ORF">GCM10023169_27350</name>
</gene>
<evidence type="ECO:0000256" key="1">
    <source>
        <dbReference type="ARBA" id="ARBA00004141"/>
    </source>
</evidence>
<evidence type="ECO:0008006" key="8">
    <source>
        <dbReference type="Google" id="ProtNLM"/>
    </source>
</evidence>
<evidence type="ECO:0000256" key="4">
    <source>
        <dbReference type="ARBA" id="ARBA00023136"/>
    </source>
</evidence>
<comment type="caution">
    <text evidence="6">The sequence shown here is derived from an EMBL/GenBank/DDBJ whole genome shotgun (WGS) entry which is preliminary data.</text>
</comment>
<evidence type="ECO:0000313" key="7">
    <source>
        <dbReference type="Proteomes" id="UP001500622"/>
    </source>
</evidence>
<dbReference type="EMBL" id="BAABGN010000011">
    <property type="protein sequence ID" value="GAA4427391.1"/>
    <property type="molecule type" value="Genomic_DNA"/>
</dbReference>
<feature type="transmembrane region" description="Helical" evidence="5">
    <location>
        <begin position="20"/>
        <end position="47"/>
    </location>
</feature>
<dbReference type="Pfam" id="PF01040">
    <property type="entry name" value="UbiA"/>
    <property type="match status" value="1"/>
</dbReference>
<evidence type="ECO:0000256" key="5">
    <source>
        <dbReference type="SAM" id="Phobius"/>
    </source>
</evidence>
<organism evidence="6 7">
    <name type="scientific">Georgenia halophila</name>
    <dbReference type="NCBI Taxonomy" id="620889"/>
    <lineage>
        <taxon>Bacteria</taxon>
        <taxon>Bacillati</taxon>
        <taxon>Actinomycetota</taxon>
        <taxon>Actinomycetes</taxon>
        <taxon>Micrococcales</taxon>
        <taxon>Bogoriellaceae</taxon>
        <taxon>Georgenia</taxon>
    </lineage>
</organism>
<evidence type="ECO:0000256" key="3">
    <source>
        <dbReference type="ARBA" id="ARBA00022989"/>
    </source>
</evidence>
<dbReference type="InterPro" id="IPR000537">
    <property type="entry name" value="UbiA_prenyltransferase"/>
</dbReference>
<feature type="transmembrane region" description="Helical" evidence="5">
    <location>
        <begin position="156"/>
        <end position="178"/>
    </location>
</feature>
<proteinExistence type="predicted"/>
<evidence type="ECO:0000313" key="6">
    <source>
        <dbReference type="EMBL" id="GAA4427391.1"/>
    </source>
</evidence>
<keyword evidence="2 5" id="KW-0812">Transmembrane</keyword>
<feature type="transmembrane region" description="Helical" evidence="5">
    <location>
        <begin position="132"/>
        <end position="150"/>
    </location>
</feature>
<keyword evidence="4 5" id="KW-0472">Membrane</keyword>
<feature type="transmembrane region" description="Helical" evidence="5">
    <location>
        <begin position="250"/>
        <end position="266"/>
    </location>
</feature>
<accession>A0ABP8LEA6</accession>